<proteinExistence type="predicted"/>
<evidence type="ECO:0000313" key="3">
    <source>
        <dbReference type="EMBL" id="RAK69800.1"/>
    </source>
</evidence>
<feature type="signal peptide" evidence="1">
    <location>
        <begin position="1"/>
        <end position="35"/>
    </location>
</feature>
<dbReference type="InterPro" id="IPR025665">
    <property type="entry name" value="Beta-barrel_OMP_2"/>
</dbReference>
<dbReference type="Pfam" id="PF13568">
    <property type="entry name" value="OMP_b-brl_2"/>
    <property type="match status" value="1"/>
</dbReference>
<feature type="chain" id="PRO_5016263678" evidence="1">
    <location>
        <begin position="36"/>
        <end position="266"/>
    </location>
</feature>
<dbReference type="AlphaFoldDB" id="A0A328BRB3"/>
<keyword evidence="1" id="KW-0732">Signal</keyword>
<gene>
    <name evidence="3" type="ORF">DLM85_02800</name>
</gene>
<reference evidence="4" key="1">
    <citation type="submission" date="2018-05" db="EMBL/GenBank/DDBJ databases">
        <authorList>
            <person name="Nie L."/>
        </authorList>
    </citation>
    <scope>NUCLEOTIDE SEQUENCE [LARGE SCALE GENOMIC DNA]</scope>
    <source>
        <strain evidence="4">NL</strain>
    </source>
</reference>
<sequence length="266" mass="30298">MATAHLRHQLHLHRHQVTLRLLALLLLALPTAALAQNKSYTKAKRGKNGQVKSVTVNNLPGYDERWYRPGFCIGLNMSRYRLEHSQYYVDRIKGGTGIAANAKVSPGFAVGFVNDVRLADHWNLRFIPGVSFLTRQVEFTPVGSVSEEINDQEIGSTQLDVPLLIKFKSDRRRNTRVYMVGGVRQSFNIGNRRRDPERNQMQVGTSDFAIEYGVGLDLFYPFFKFAPELRFSHGLTNLAQPGAPDLYSRSFQRIRSNTVTLYFTFE</sequence>
<comment type="caution">
    <text evidence="3">The sequence shown here is derived from an EMBL/GenBank/DDBJ whole genome shotgun (WGS) entry which is preliminary data.</text>
</comment>
<feature type="domain" description="Outer membrane protein beta-barrel" evidence="2">
    <location>
        <begin position="70"/>
        <end position="239"/>
    </location>
</feature>
<accession>A0A328BRB3</accession>
<name>A0A328BRB3_9BACT</name>
<keyword evidence="4" id="KW-1185">Reference proteome</keyword>
<evidence type="ECO:0000256" key="1">
    <source>
        <dbReference type="SAM" id="SignalP"/>
    </source>
</evidence>
<dbReference type="RefSeq" id="WP_111476536.1">
    <property type="nucleotide sequence ID" value="NZ_QHKM01000001.1"/>
</dbReference>
<dbReference type="OrthoDB" id="1467485at2"/>
<dbReference type="EMBL" id="QHKM01000001">
    <property type="protein sequence ID" value="RAK69800.1"/>
    <property type="molecule type" value="Genomic_DNA"/>
</dbReference>
<evidence type="ECO:0000259" key="2">
    <source>
        <dbReference type="Pfam" id="PF13568"/>
    </source>
</evidence>
<dbReference type="Proteomes" id="UP000248553">
    <property type="component" value="Unassembled WGS sequence"/>
</dbReference>
<organism evidence="3 4">
    <name type="scientific">Hymenobacter edaphi</name>
    <dbReference type="NCBI Taxonomy" id="2211146"/>
    <lineage>
        <taxon>Bacteria</taxon>
        <taxon>Pseudomonadati</taxon>
        <taxon>Bacteroidota</taxon>
        <taxon>Cytophagia</taxon>
        <taxon>Cytophagales</taxon>
        <taxon>Hymenobacteraceae</taxon>
        <taxon>Hymenobacter</taxon>
    </lineage>
</organism>
<evidence type="ECO:0000313" key="4">
    <source>
        <dbReference type="Proteomes" id="UP000248553"/>
    </source>
</evidence>
<protein>
    <submittedName>
        <fullName evidence="3">PorT family protein</fullName>
    </submittedName>
</protein>